<name>A0A182HSE7_ANOAR</name>
<dbReference type="SUPFAM" id="SSF57567">
    <property type="entry name" value="Serine protease inhibitors"/>
    <property type="match status" value="1"/>
</dbReference>
<dbReference type="Pfam" id="PF01826">
    <property type="entry name" value="TIL"/>
    <property type="match status" value="1"/>
</dbReference>
<dbReference type="CDD" id="cd19941">
    <property type="entry name" value="TIL"/>
    <property type="match status" value="1"/>
</dbReference>
<dbReference type="EMBL" id="APCN01000269">
    <property type="status" value="NOT_ANNOTATED_CDS"/>
    <property type="molecule type" value="Genomic_DNA"/>
</dbReference>
<dbReference type="AlphaFoldDB" id="A0A182HSE7"/>
<evidence type="ECO:0000313" key="2">
    <source>
        <dbReference type="Proteomes" id="UP000075840"/>
    </source>
</evidence>
<dbReference type="InterPro" id="IPR002919">
    <property type="entry name" value="TIL_dom"/>
</dbReference>
<keyword evidence="2" id="KW-1185">Reference proteome</keyword>
<reference evidence="1" key="1">
    <citation type="submission" date="2022-08" db="UniProtKB">
        <authorList>
            <consortium name="EnsemblMetazoa"/>
        </authorList>
    </citation>
    <scope>IDENTIFICATION</scope>
    <source>
        <strain evidence="1">Dongola</strain>
    </source>
</reference>
<proteinExistence type="predicted"/>
<dbReference type="InterPro" id="IPR036084">
    <property type="entry name" value="Ser_inhib-like_sf"/>
</dbReference>
<evidence type="ECO:0000313" key="1">
    <source>
        <dbReference type="EnsemblMetazoa" id="AARA004203-PA"/>
    </source>
</evidence>
<dbReference type="Gene3D" id="2.10.25.10">
    <property type="entry name" value="Laminin"/>
    <property type="match status" value="1"/>
</dbReference>
<accession>A0A182HSE7</accession>
<dbReference type="VEuPathDB" id="VectorBase:AARA21_003871"/>
<sequence length="104" mass="10871">MACGYSCCVVVLLLSAAVFSTVSCGLGTPCKVLCENGAEMIPCDRKTEIFNCCGPCSEATCDDPSPKQECAEGCKAGCFCKADHVRKHAGGPCVPIGTCKQQRK</sequence>
<dbReference type="VEuPathDB" id="VectorBase:AARA004203"/>
<dbReference type="EnsemblMetazoa" id="AARA004203-RA">
    <property type="protein sequence ID" value="AARA004203-PA"/>
    <property type="gene ID" value="AARA004203"/>
</dbReference>
<protein>
    <submittedName>
        <fullName evidence="1">Uncharacterized protein</fullName>
    </submittedName>
</protein>
<organism evidence="1 2">
    <name type="scientific">Anopheles arabiensis</name>
    <name type="common">Mosquito</name>
    <dbReference type="NCBI Taxonomy" id="7173"/>
    <lineage>
        <taxon>Eukaryota</taxon>
        <taxon>Metazoa</taxon>
        <taxon>Ecdysozoa</taxon>
        <taxon>Arthropoda</taxon>
        <taxon>Hexapoda</taxon>
        <taxon>Insecta</taxon>
        <taxon>Pterygota</taxon>
        <taxon>Neoptera</taxon>
        <taxon>Endopterygota</taxon>
        <taxon>Diptera</taxon>
        <taxon>Nematocera</taxon>
        <taxon>Culicoidea</taxon>
        <taxon>Culicidae</taxon>
        <taxon>Anophelinae</taxon>
        <taxon>Anopheles</taxon>
    </lineage>
</organism>
<dbReference type="Proteomes" id="UP000075840">
    <property type="component" value="Unassembled WGS sequence"/>
</dbReference>